<dbReference type="Gene3D" id="3.40.570.10">
    <property type="entry name" value="Extracellular Endonuclease, subunit A"/>
    <property type="match status" value="1"/>
</dbReference>
<evidence type="ECO:0000259" key="1">
    <source>
        <dbReference type="Pfam" id="PF01223"/>
    </source>
</evidence>
<dbReference type="GO" id="GO:0046872">
    <property type="term" value="F:metal ion binding"/>
    <property type="evidence" value="ECO:0007669"/>
    <property type="project" value="InterPro"/>
</dbReference>
<dbReference type="Proteomes" id="UP000290378">
    <property type="component" value="Unassembled WGS sequence"/>
</dbReference>
<proteinExistence type="predicted"/>
<protein>
    <recommendedName>
        <fullName evidence="1">DNA/RNA non-specific endonuclease/pyrophosphatase/phosphodiesterase domain-containing protein</fullName>
    </recommendedName>
</protein>
<evidence type="ECO:0000313" key="2">
    <source>
        <dbReference type="EMBL" id="RXI35692.1"/>
    </source>
</evidence>
<feature type="domain" description="DNA/RNA non-specific endonuclease/pyrophosphatase/phosphodiesterase" evidence="1">
    <location>
        <begin position="1"/>
        <end position="95"/>
    </location>
</feature>
<dbReference type="InterPro" id="IPR044929">
    <property type="entry name" value="DNA/RNA_non-sp_Endonuclease_sf"/>
</dbReference>
<dbReference type="AlphaFoldDB" id="A0AA94JW94"/>
<gene>
    <name evidence="2" type="ORF">CP963_14165</name>
</gene>
<comment type="caution">
    <text evidence="2">The sequence shown here is derived from an EMBL/GenBank/DDBJ whole genome shotgun (WGS) entry which is preliminary data.</text>
</comment>
<keyword evidence="3" id="KW-1185">Reference proteome</keyword>
<dbReference type="GO" id="GO:0003676">
    <property type="term" value="F:nucleic acid binding"/>
    <property type="evidence" value="ECO:0007669"/>
    <property type="project" value="InterPro"/>
</dbReference>
<organism evidence="2 3">
    <name type="scientific">Arcobacter cloacae</name>
    <dbReference type="NCBI Taxonomy" id="1054034"/>
    <lineage>
        <taxon>Bacteria</taxon>
        <taxon>Pseudomonadati</taxon>
        <taxon>Campylobacterota</taxon>
        <taxon>Epsilonproteobacteria</taxon>
        <taxon>Campylobacterales</taxon>
        <taxon>Arcobacteraceae</taxon>
        <taxon>Arcobacter</taxon>
    </lineage>
</organism>
<evidence type="ECO:0000313" key="3">
    <source>
        <dbReference type="Proteomes" id="UP000290378"/>
    </source>
</evidence>
<accession>A0AA94JW94</accession>
<dbReference type="EMBL" id="NXII01000085">
    <property type="protein sequence ID" value="RXI35692.1"/>
    <property type="molecule type" value="Genomic_DNA"/>
</dbReference>
<sequence>MANVIPQYRNINRYTWIKAEKLERVVASKLGTVSVLNGVVYPDRPKTIGRNNIAVPSGFWKMLFNKEKKYERCFYYENTIGLKTKGDKLRDHEVDCKSLHEGMKNKTPLQA</sequence>
<dbReference type="Pfam" id="PF01223">
    <property type="entry name" value="Endonuclease_NS"/>
    <property type="match status" value="1"/>
</dbReference>
<dbReference type="GO" id="GO:0016787">
    <property type="term" value="F:hydrolase activity"/>
    <property type="evidence" value="ECO:0007669"/>
    <property type="project" value="InterPro"/>
</dbReference>
<dbReference type="InterPro" id="IPR001604">
    <property type="entry name" value="Endo_G_ENPP1-like_dom"/>
</dbReference>
<reference evidence="2 3" key="1">
    <citation type="submission" date="2017-09" db="EMBL/GenBank/DDBJ databases">
        <title>Genomics of the genus Arcobacter.</title>
        <authorList>
            <person name="Perez-Cataluna A."/>
            <person name="Figueras M.J."/>
            <person name="Salas-Masso N."/>
        </authorList>
    </citation>
    <scope>NUCLEOTIDE SEQUENCE [LARGE SCALE GENOMIC DNA]</scope>
    <source>
        <strain evidence="2 3">CECT 7834</strain>
    </source>
</reference>
<dbReference type="SUPFAM" id="SSF54060">
    <property type="entry name" value="His-Me finger endonucleases"/>
    <property type="match status" value="1"/>
</dbReference>
<name>A0AA94JW94_9BACT</name>
<dbReference type="InterPro" id="IPR044925">
    <property type="entry name" value="His-Me_finger_sf"/>
</dbReference>